<protein>
    <submittedName>
        <fullName evidence="1">Uncharacterized protein</fullName>
    </submittedName>
</protein>
<name>A0A0E9PSL0_ANGAN</name>
<proteinExistence type="predicted"/>
<dbReference type="EMBL" id="GBXM01101492">
    <property type="protein sequence ID" value="JAH07085.1"/>
    <property type="molecule type" value="Transcribed_RNA"/>
</dbReference>
<reference evidence="1" key="2">
    <citation type="journal article" date="2015" name="Fish Shellfish Immunol.">
        <title>Early steps in the European eel (Anguilla anguilla)-Vibrio vulnificus interaction in the gills: Role of the RtxA13 toxin.</title>
        <authorList>
            <person name="Callol A."/>
            <person name="Pajuelo D."/>
            <person name="Ebbesson L."/>
            <person name="Teles M."/>
            <person name="MacKenzie S."/>
            <person name="Amaro C."/>
        </authorList>
    </citation>
    <scope>NUCLEOTIDE SEQUENCE</scope>
</reference>
<reference evidence="1" key="1">
    <citation type="submission" date="2014-11" db="EMBL/GenBank/DDBJ databases">
        <authorList>
            <person name="Amaro Gonzalez C."/>
        </authorList>
    </citation>
    <scope>NUCLEOTIDE SEQUENCE</scope>
</reference>
<accession>A0A0E9PSL0</accession>
<sequence>MLVQSSFYQGCKKKLEKECINIQITDYLEHPNPLADKHV</sequence>
<organism evidence="1">
    <name type="scientific">Anguilla anguilla</name>
    <name type="common">European freshwater eel</name>
    <name type="synonym">Muraena anguilla</name>
    <dbReference type="NCBI Taxonomy" id="7936"/>
    <lineage>
        <taxon>Eukaryota</taxon>
        <taxon>Metazoa</taxon>
        <taxon>Chordata</taxon>
        <taxon>Craniata</taxon>
        <taxon>Vertebrata</taxon>
        <taxon>Euteleostomi</taxon>
        <taxon>Actinopterygii</taxon>
        <taxon>Neopterygii</taxon>
        <taxon>Teleostei</taxon>
        <taxon>Anguilliformes</taxon>
        <taxon>Anguillidae</taxon>
        <taxon>Anguilla</taxon>
    </lineage>
</organism>
<dbReference type="AlphaFoldDB" id="A0A0E9PSL0"/>
<evidence type="ECO:0000313" key="1">
    <source>
        <dbReference type="EMBL" id="JAH07085.1"/>
    </source>
</evidence>